<keyword evidence="5 6" id="KW-0472">Membrane</keyword>
<dbReference type="Pfam" id="PF02653">
    <property type="entry name" value="BPD_transp_2"/>
    <property type="match status" value="1"/>
</dbReference>
<dbReference type="AlphaFoldDB" id="E1R150"/>
<keyword evidence="4 6" id="KW-1133">Transmembrane helix</keyword>
<comment type="subcellular location">
    <subcellularLocation>
        <location evidence="1">Cell membrane</location>
        <topology evidence="1">Multi-pass membrane protein</topology>
    </subcellularLocation>
</comment>
<feature type="transmembrane region" description="Helical" evidence="6">
    <location>
        <begin position="96"/>
        <end position="116"/>
    </location>
</feature>
<feature type="transmembrane region" description="Helical" evidence="6">
    <location>
        <begin position="259"/>
        <end position="290"/>
    </location>
</feature>
<dbReference type="eggNOG" id="COG1172">
    <property type="taxonomic scope" value="Bacteria"/>
</dbReference>
<feature type="transmembrane region" description="Helical" evidence="6">
    <location>
        <begin position="20"/>
        <end position="39"/>
    </location>
</feature>
<protein>
    <submittedName>
        <fullName evidence="7">Inner-membrane translocator</fullName>
    </submittedName>
</protein>
<feature type="transmembrane region" description="Helical" evidence="6">
    <location>
        <begin position="302"/>
        <end position="321"/>
    </location>
</feature>
<evidence type="ECO:0000313" key="7">
    <source>
        <dbReference type="EMBL" id="ADK80299.1"/>
    </source>
</evidence>
<name>E1R150_SEDSS</name>
<evidence type="ECO:0000313" key="8">
    <source>
        <dbReference type="Proteomes" id="UP000002318"/>
    </source>
</evidence>
<evidence type="ECO:0000256" key="3">
    <source>
        <dbReference type="ARBA" id="ARBA00022692"/>
    </source>
</evidence>
<accession>E1R150</accession>
<gene>
    <name evidence="7" type="ordered locus">Spirs_1170</name>
</gene>
<feature type="transmembrane region" description="Helical" evidence="6">
    <location>
        <begin position="223"/>
        <end position="247"/>
    </location>
</feature>
<feature type="transmembrane region" description="Helical" evidence="6">
    <location>
        <begin position="171"/>
        <end position="192"/>
    </location>
</feature>
<evidence type="ECO:0000256" key="4">
    <source>
        <dbReference type="ARBA" id="ARBA00022989"/>
    </source>
</evidence>
<evidence type="ECO:0000256" key="1">
    <source>
        <dbReference type="ARBA" id="ARBA00004651"/>
    </source>
</evidence>
<dbReference type="EMBL" id="CP002116">
    <property type="protein sequence ID" value="ADK80299.1"/>
    <property type="molecule type" value="Genomic_DNA"/>
</dbReference>
<dbReference type="HOGENOM" id="CLU_028880_4_1_12"/>
<dbReference type="GO" id="GO:0005886">
    <property type="term" value="C:plasma membrane"/>
    <property type="evidence" value="ECO:0007669"/>
    <property type="project" value="UniProtKB-SubCell"/>
</dbReference>
<dbReference type="OrthoDB" id="9784538at2"/>
<organism evidence="7 8">
    <name type="scientific">Sediminispirochaeta smaragdinae (strain DSM 11293 / JCM 15392 / SEBR 4228)</name>
    <name type="common">Spirochaeta smaragdinae</name>
    <dbReference type="NCBI Taxonomy" id="573413"/>
    <lineage>
        <taxon>Bacteria</taxon>
        <taxon>Pseudomonadati</taxon>
        <taxon>Spirochaetota</taxon>
        <taxon>Spirochaetia</taxon>
        <taxon>Spirochaetales</taxon>
        <taxon>Spirochaetaceae</taxon>
        <taxon>Sediminispirochaeta</taxon>
    </lineage>
</organism>
<dbReference type="KEGG" id="ssm:Spirs_1170"/>
<keyword evidence="8" id="KW-1185">Reference proteome</keyword>
<dbReference type="Proteomes" id="UP000002318">
    <property type="component" value="Chromosome"/>
</dbReference>
<keyword evidence="3 6" id="KW-0812">Transmembrane</keyword>
<feature type="transmembrane region" description="Helical" evidence="6">
    <location>
        <begin position="51"/>
        <end position="84"/>
    </location>
</feature>
<evidence type="ECO:0000256" key="6">
    <source>
        <dbReference type="SAM" id="Phobius"/>
    </source>
</evidence>
<dbReference type="STRING" id="573413.Spirs_1170"/>
<dbReference type="CDD" id="cd06579">
    <property type="entry name" value="TM_PBP1_transp_AraH_like"/>
    <property type="match status" value="1"/>
</dbReference>
<reference evidence="7 8" key="1">
    <citation type="journal article" date="2010" name="Stand. Genomic Sci.">
        <title>Complete genome sequence of Spirochaeta smaragdinae type strain (SEBR 4228).</title>
        <authorList>
            <person name="Mavromatis K."/>
            <person name="Yasawong M."/>
            <person name="Chertkov O."/>
            <person name="Lapidus A."/>
            <person name="Lucas S."/>
            <person name="Nolan M."/>
            <person name="Del Rio T.G."/>
            <person name="Tice H."/>
            <person name="Cheng J.F."/>
            <person name="Pitluck S."/>
            <person name="Liolios K."/>
            <person name="Ivanova N."/>
            <person name="Tapia R."/>
            <person name="Han C."/>
            <person name="Bruce D."/>
            <person name="Goodwin L."/>
            <person name="Pati A."/>
            <person name="Chen A."/>
            <person name="Palaniappan K."/>
            <person name="Land M."/>
            <person name="Hauser L."/>
            <person name="Chang Y.J."/>
            <person name="Jeffries C.D."/>
            <person name="Detter J.C."/>
            <person name="Rohde M."/>
            <person name="Brambilla E."/>
            <person name="Spring S."/>
            <person name="Goker M."/>
            <person name="Sikorski J."/>
            <person name="Woyke T."/>
            <person name="Bristow J."/>
            <person name="Eisen J.A."/>
            <person name="Markowitz V."/>
            <person name="Hugenholtz P."/>
            <person name="Klenk H.P."/>
            <person name="Kyrpides N.C."/>
        </authorList>
    </citation>
    <scope>NUCLEOTIDE SEQUENCE [LARGE SCALE GENOMIC DNA]</scope>
    <source>
        <strain evidence="8">DSM 11293 / JCM 15392 / SEBR 4228</strain>
    </source>
</reference>
<sequence length="326" mass="33945">MLGVRKKQASKRAGHRELGVFFALLLLILFFSITSPFFFKLNNLINIVRQISLLGIIAMGMTMVIVSGEIDLSVGAIYGAAAIVSGMVLTHGGSVFLAVVAALATGIFFGVLNGILTTYGRIPALIVTLGMMNIARGAALVLCNARVISLSKRTVESSGLGAFLFLGQGKVFHIPVVSIIFIIVVIIANFLYSKTLLGFRLRAVGGNKLAAKAAGLNQNLIKIAAFGITGLLCALAGILNLSFLANVQGTTGTGLEMDVISAVIIGGTSLSGGEGTIIGTLIGVLIMGVLKNGIILLGVSPFFQMLIIGIVIIVAVGIDMWSRKAQ</sequence>
<dbReference type="RefSeq" id="WP_013253763.1">
    <property type="nucleotide sequence ID" value="NC_014364.1"/>
</dbReference>
<dbReference type="InterPro" id="IPR001851">
    <property type="entry name" value="ABC_transp_permease"/>
</dbReference>
<evidence type="ECO:0000256" key="5">
    <source>
        <dbReference type="ARBA" id="ARBA00023136"/>
    </source>
</evidence>
<dbReference type="PANTHER" id="PTHR32196">
    <property type="entry name" value="ABC TRANSPORTER PERMEASE PROTEIN YPHD-RELATED-RELATED"/>
    <property type="match status" value="1"/>
</dbReference>
<evidence type="ECO:0000256" key="2">
    <source>
        <dbReference type="ARBA" id="ARBA00022475"/>
    </source>
</evidence>
<dbReference type="PANTHER" id="PTHR32196:SF72">
    <property type="entry name" value="RIBOSE IMPORT PERMEASE PROTEIN RBSC"/>
    <property type="match status" value="1"/>
</dbReference>
<dbReference type="GO" id="GO:0022857">
    <property type="term" value="F:transmembrane transporter activity"/>
    <property type="evidence" value="ECO:0007669"/>
    <property type="project" value="InterPro"/>
</dbReference>
<proteinExistence type="predicted"/>
<feature type="transmembrane region" description="Helical" evidence="6">
    <location>
        <begin position="122"/>
        <end position="143"/>
    </location>
</feature>
<keyword evidence="2" id="KW-1003">Cell membrane</keyword>